<organism evidence="16 17">
    <name type="scientific">Apolygus lucorum</name>
    <name type="common">Small green plant bug</name>
    <name type="synonym">Lygocoris lucorum</name>
    <dbReference type="NCBI Taxonomy" id="248454"/>
    <lineage>
        <taxon>Eukaryota</taxon>
        <taxon>Metazoa</taxon>
        <taxon>Ecdysozoa</taxon>
        <taxon>Arthropoda</taxon>
        <taxon>Hexapoda</taxon>
        <taxon>Insecta</taxon>
        <taxon>Pterygota</taxon>
        <taxon>Neoptera</taxon>
        <taxon>Paraneoptera</taxon>
        <taxon>Hemiptera</taxon>
        <taxon>Heteroptera</taxon>
        <taxon>Panheteroptera</taxon>
        <taxon>Cimicomorpha</taxon>
        <taxon>Miridae</taxon>
        <taxon>Mirini</taxon>
        <taxon>Apolygus</taxon>
    </lineage>
</organism>
<sequence length="568" mass="65003">MSNFRLNGRSKGLGEVRLGEPSTEMGVISSAVIGLAKIGMLPFLVVLTISFLLFRYWKMRRTIGLMEKIPGLPGGLPFFGNAIELNVDHDEVFTRIASTRMLWGRKNGVCKVWFGSRPILCISKASAVEVILSSSKHIDKSEEYKYLHPWLGRGLLTSSGHQWHARRRILTPSFHFKILDHFVQIFVEQSLILRDKLSSQLDEEAFNIFPFITRCTLDIICETAMGRKVNAQTCFDSEYVQAVYKIGSIIQNRQSKIWLQPEWAFRLSSLHREHQECLRILHGFSTSVIQERKTELSNQNDLNLKGNGSLAFLDLLLEASNNGKCLTDEDIREEVDTFMFEGHDTTSAALCWTLFLLGSHPEIQNRAYQELRNIFGDDDRPPNSKDLASMKYLTCCIKEALRLYPSVPIFARNLNEDVTIAEYTVPAGTTALIIAYQLHRDPEQFPNPEMFDPERFMERDPTLHPYAYIPFSAGPRNCIGQKFALLEEKVVLSTILREYKIQSVDRREDLVLLGELILRPKNELKMKLQLRSDKLPLDHCAMKSLPFKSSRINKNVLKLSKPSKRYGL</sequence>
<evidence type="ECO:0000256" key="3">
    <source>
        <dbReference type="ARBA" id="ARBA00004406"/>
    </source>
</evidence>
<comment type="similarity">
    <text evidence="4 14">Belongs to the cytochrome P450 family.</text>
</comment>
<dbReference type="Proteomes" id="UP000466442">
    <property type="component" value="Unassembled WGS sequence"/>
</dbReference>
<gene>
    <name evidence="16" type="ORF">GE061_016330</name>
</gene>
<keyword evidence="15" id="KW-1133">Transmembrane helix</keyword>
<evidence type="ECO:0000313" key="16">
    <source>
        <dbReference type="EMBL" id="KAF6207881.1"/>
    </source>
</evidence>
<evidence type="ECO:0000256" key="5">
    <source>
        <dbReference type="ARBA" id="ARBA00022617"/>
    </source>
</evidence>
<dbReference type="GO" id="GO:0005506">
    <property type="term" value="F:iron ion binding"/>
    <property type="evidence" value="ECO:0007669"/>
    <property type="project" value="InterPro"/>
</dbReference>
<reference evidence="16" key="1">
    <citation type="journal article" date="2021" name="Mol. Ecol. Resour.">
        <title>Apolygus lucorum genome provides insights into omnivorousness and mesophyll feeding.</title>
        <authorList>
            <person name="Liu Y."/>
            <person name="Liu H."/>
            <person name="Wang H."/>
            <person name="Huang T."/>
            <person name="Liu B."/>
            <person name="Yang B."/>
            <person name="Yin L."/>
            <person name="Li B."/>
            <person name="Zhang Y."/>
            <person name="Zhang S."/>
            <person name="Jiang F."/>
            <person name="Zhang X."/>
            <person name="Ren Y."/>
            <person name="Wang B."/>
            <person name="Wang S."/>
            <person name="Lu Y."/>
            <person name="Wu K."/>
            <person name="Fan W."/>
            <person name="Wang G."/>
        </authorList>
    </citation>
    <scope>NUCLEOTIDE SEQUENCE</scope>
    <source>
        <strain evidence="16">12Hb</strain>
    </source>
</reference>
<protein>
    <recommendedName>
        <fullName evidence="18">Cytochrome P450</fullName>
    </recommendedName>
</protein>
<keyword evidence="9 14" id="KW-0560">Oxidoreductase</keyword>
<dbReference type="SUPFAM" id="SSF48264">
    <property type="entry name" value="Cytochrome P450"/>
    <property type="match status" value="1"/>
</dbReference>
<feature type="transmembrane region" description="Helical" evidence="15">
    <location>
        <begin position="27"/>
        <end position="54"/>
    </location>
</feature>
<proteinExistence type="inferred from homology"/>
<dbReference type="PANTHER" id="PTHR24291:SF189">
    <property type="entry name" value="CYTOCHROME P450 4C3-RELATED"/>
    <property type="match status" value="1"/>
</dbReference>
<dbReference type="PROSITE" id="PS00086">
    <property type="entry name" value="CYTOCHROME_P450"/>
    <property type="match status" value="1"/>
</dbReference>
<keyword evidence="15" id="KW-0812">Transmembrane</keyword>
<keyword evidence="11 14" id="KW-0503">Monooxygenase</keyword>
<dbReference type="PRINTS" id="PR00463">
    <property type="entry name" value="EP450I"/>
</dbReference>
<dbReference type="PANTHER" id="PTHR24291">
    <property type="entry name" value="CYTOCHROME P450 FAMILY 4"/>
    <property type="match status" value="1"/>
</dbReference>
<dbReference type="GO" id="GO:0005789">
    <property type="term" value="C:endoplasmic reticulum membrane"/>
    <property type="evidence" value="ECO:0007669"/>
    <property type="project" value="UniProtKB-SubCell"/>
</dbReference>
<evidence type="ECO:0000256" key="7">
    <source>
        <dbReference type="ARBA" id="ARBA00022824"/>
    </source>
</evidence>
<evidence type="ECO:0000256" key="15">
    <source>
        <dbReference type="SAM" id="Phobius"/>
    </source>
</evidence>
<keyword evidence="5 13" id="KW-0349">Heme</keyword>
<dbReference type="GO" id="GO:0004497">
    <property type="term" value="F:monooxygenase activity"/>
    <property type="evidence" value="ECO:0007669"/>
    <property type="project" value="UniProtKB-KW"/>
</dbReference>
<keyword evidence="7" id="KW-0256">Endoplasmic reticulum</keyword>
<dbReference type="EMBL" id="WIXP02000007">
    <property type="protein sequence ID" value="KAF6207881.1"/>
    <property type="molecule type" value="Genomic_DNA"/>
</dbReference>
<evidence type="ECO:0000256" key="9">
    <source>
        <dbReference type="ARBA" id="ARBA00023002"/>
    </source>
</evidence>
<dbReference type="InterPro" id="IPR036396">
    <property type="entry name" value="Cyt_P450_sf"/>
</dbReference>
<evidence type="ECO:0000256" key="13">
    <source>
        <dbReference type="PIRSR" id="PIRSR602401-1"/>
    </source>
</evidence>
<dbReference type="InterPro" id="IPR017972">
    <property type="entry name" value="Cyt_P450_CS"/>
</dbReference>
<evidence type="ECO:0000256" key="14">
    <source>
        <dbReference type="RuleBase" id="RU000461"/>
    </source>
</evidence>
<comment type="subcellular location">
    <subcellularLocation>
        <location evidence="3">Endoplasmic reticulum membrane</location>
        <topology evidence="3">Peripheral membrane protein</topology>
    </subcellularLocation>
    <subcellularLocation>
        <location evidence="2">Microsome membrane</location>
        <topology evidence="2">Peripheral membrane protein</topology>
    </subcellularLocation>
</comment>
<evidence type="ECO:0000313" key="17">
    <source>
        <dbReference type="Proteomes" id="UP000466442"/>
    </source>
</evidence>
<dbReference type="OrthoDB" id="1470350at2759"/>
<dbReference type="PRINTS" id="PR00385">
    <property type="entry name" value="P450"/>
</dbReference>
<keyword evidence="17" id="KW-1185">Reference proteome</keyword>
<dbReference type="AlphaFoldDB" id="A0A8S9XHX5"/>
<evidence type="ECO:0000256" key="4">
    <source>
        <dbReference type="ARBA" id="ARBA00010617"/>
    </source>
</evidence>
<comment type="cofactor">
    <cofactor evidence="1 13">
        <name>heme</name>
        <dbReference type="ChEBI" id="CHEBI:30413"/>
    </cofactor>
</comment>
<keyword evidence="12 15" id="KW-0472">Membrane</keyword>
<dbReference type="InterPro" id="IPR001128">
    <property type="entry name" value="Cyt_P450"/>
</dbReference>
<dbReference type="GO" id="GO:0020037">
    <property type="term" value="F:heme binding"/>
    <property type="evidence" value="ECO:0007669"/>
    <property type="project" value="InterPro"/>
</dbReference>
<feature type="binding site" description="axial binding residue" evidence="13">
    <location>
        <position position="478"/>
    </location>
    <ligand>
        <name>heme</name>
        <dbReference type="ChEBI" id="CHEBI:30413"/>
    </ligand>
    <ligandPart>
        <name>Fe</name>
        <dbReference type="ChEBI" id="CHEBI:18248"/>
    </ligandPart>
</feature>
<evidence type="ECO:0000256" key="6">
    <source>
        <dbReference type="ARBA" id="ARBA00022723"/>
    </source>
</evidence>
<evidence type="ECO:0000256" key="8">
    <source>
        <dbReference type="ARBA" id="ARBA00022848"/>
    </source>
</evidence>
<evidence type="ECO:0008006" key="18">
    <source>
        <dbReference type="Google" id="ProtNLM"/>
    </source>
</evidence>
<keyword evidence="10 13" id="KW-0408">Iron</keyword>
<keyword evidence="8" id="KW-0492">Microsome</keyword>
<comment type="caution">
    <text evidence="16">The sequence shown here is derived from an EMBL/GenBank/DDBJ whole genome shotgun (WGS) entry which is preliminary data.</text>
</comment>
<name>A0A8S9XHX5_APOLU</name>
<dbReference type="Gene3D" id="1.10.630.10">
    <property type="entry name" value="Cytochrome P450"/>
    <property type="match status" value="1"/>
</dbReference>
<dbReference type="InterPro" id="IPR050196">
    <property type="entry name" value="Cytochrome_P450_Monoox"/>
</dbReference>
<evidence type="ECO:0000256" key="11">
    <source>
        <dbReference type="ARBA" id="ARBA00023033"/>
    </source>
</evidence>
<evidence type="ECO:0000256" key="12">
    <source>
        <dbReference type="ARBA" id="ARBA00023136"/>
    </source>
</evidence>
<dbReference type="Pfam" id="PF00067">
    <property type="entry name" value="p450"/>
    <property type="match status" value="1"/>
</dbReference>
<dbReference type="GO" id="GO:0016705">
    <property type="term" value="F:oxidoreductase activity, acting on paired donors, with incorporation or reduction of molecular oxygen"/>
    <property type="evidence" value="ECO:0007669"/>
    <property type="project" value="InterPro"/>
</dbReference>
<accession>A0A8S9XHX5</accession>
<evidence type="ECO:0000256" key="2">
    <source>
        <dbReference type="ARBA" id="ARBA00004174"/>
    </source>
</evidence>
<evidence type="ECO:0000256" key="10">
    <source>
        <dbReference type="ARBA" id="ARBA00023004"/>
    </source>
</evidence>
<dbReference type="InterPro" id="IPR002401">
    <property type="entry name" value="Cyt_P450_E_grp-I"/>
</dbReference>
<evidence type="ECO:0000256" key="1">
    <source>
        <dbReference type="ARBA" id="ARBA00001971"/>
    </source>
</evidence>
<keyword evidence="6 13" id="KW-0479">Metal-binding</keyword>